<keyword evidence="1" id="KW-1133">Transmembrane helix</keyword>
<feature type="transmembrane region" description="Helical" evidence="1">
    <location>
        <begin position="12"/>
        <end position="31"/>
    </location>
</feature>
<gene>
    <name evidence="2" type="ORF">HOC_05678</name>
</gene>
<sequence>MWTPRSAGDWLAVALAGVASASVIAGLVIIGGPSKARDIQRDDMRLQAVVSTAEALNCYSRGIGPLPGDMQVARRAIAEPGSPARLAQGCSNVDWKDDPISGEPFEIRPVDTKQAEICAVFARPGDGDAQSYYYGYGAAYINAETTRPEAGQFCYTVNLTAEPG</sequence>
<dbReference type="PATRIC" id="fig|1280953.3.peg.1144"/>
<dbReference type="RefSeq" id="WP_035536627.1">
    <property type="nucleotide sequence ID" value="NZ_ARYL01000006.1"/>
</dbReference>
<reference evidence="2 3" key="1">
    <citation type="journal article" date="2014" name="Antonie Van Leeuwenhoek">
        <title>Hyphomonas beringensis sp. nov. and Hyphomonas chukchiensis sp. nov., isolated from surface seawater of the Bering Sea and Chukchi Sea.</title>
        <authorList>
            <person name="Li C."/>
            <person name="Lai Q."/>
            <person name="Li G."/>
            <person name="Dong C."/>
            <person name="Wang J."/>
            <person name="Liao Y."/>
            <person name="Shao Z."/>
        </authorList>
    </citation>
    <scope>NUCLEOTIDE SEQUENCE [LARGE SCALE GENOMIC DNA]</scope>
    <source>
        <strain evidence="2 3">SCH89</strain>
    </source>
</reference>
<dbReference type="OrthoDB" id="7619310at2"/>
<evidence type="ECO:0000313" key="3">
    <source>
        <dbReference type="Proteomes" id="UP000024942"/>
    </source>
</evidence>
<accession>A0A059G9F6</accession>
<evidence type="ECO:0000256" key="1">
    <source>
        <dbReference type="SAM" id="Phobius"/>
    </source>
</evidence>
<dbReference type="AlphaFoldDB" id="A0A059G9F6"/>
<name>A0A059G9F6_9PROT</name>
<evidence type="ECO:0008006" key="4">
    <source>
        <dbReference type="Google" id="ProtNLM"/>
    </source>
</evidence>
<keyword evidence="1" id="KW-0812">Transmembrane</keyword>
<dbReference type="EMBL" id="ARYL01000006">
    <property type="protein sequence ID" value="KDA03349.1"/>
    <property type="molecule type" value="Genomic_DNA"/>
</dbReference>
<evidence type="ECO:0000313" key="2">
    <source>
        <dbReference type="EMBL" id="KDA03349.1"/>
    </source>
</evidence>
<protein>
    <recommendedName>
        <fullName evidence="4">Type II secretion system protein</fullName>
    </recommendedName>
</protein>
<keyword evidence="1" id="KW-0472">Membrane</keyword>
<dbReference type="STRING" id="1280953.HOC_05678"/>
<comment type="caution">
    <text evidence="2">The sequence shown here is derived from an EMBL/GenBank/DDBJ whole genome shotgun (WGS) entry which is preliminary data.</text>
</comment>
<proteinExistence type="predicted"/>
<keyword evidence="3" id="KW-1185">Reference proteome</keyword>
<organism evidence="2 3">
    <name type="scientific">Hyphomonas oceanitis SCH89</name>
    <dbReference type="NCBI Taxonomy" id="1280953"/>
    <lineage>
        <taxon>Bacteria</taxon>
        <taxon>Pseudomonadati</taxon>
        <taxon>Pseudomonadota</taxon>
        <taxon>Alphaproteobacteria</taxon>
        <taxon>Hyphomonadales</taxon>
        <taxon>Hyphomonadaceae</taxon>
        <taxon>Hyphomonas</taxon>
    </lineage>
</organism>
<dbReference type="Proteomes" id="UP000024942">
    <property type="component" value="Unassembled WGS sequence"/>
</dbReference>